<sequence>MATLQKKTVVVVGGSSGIGFGVALAALQSLASVVIIASSNRIRVDEAVERLKGYKLSGEVRGEVLDAKDSAAVKAFSIGLGTVDHIVWTSGDVPSGHAGGTPYSTVQSPEEGQAAFAVRFWGPFILAKHAKFHPGGSLTLTSGMAGQKPPPGGSVVSSFSAALDGLTRGLAVDLAPVRVNLVCPGVIFDKLLGEMKDMALEAFKSKILFKRAGEPSEVAEAYLFLMK</sequence>
<dbReference type="InterPro" id="IPR036291">
    <property type="entry name" value="NAD(P)-bd_dom_sf"/>
</dbReference>
<organism evidence="4 5">
    <name type="scientific">Psilocybe cyanescens</name>
    <dbReference type="NCBI Taxonomy" id="93625"/>
    <lineage>
        <taxon>Eukaryota</taxon>
        <taxon>Fungi</taxon>
        <taxon>Dikarya</taxon>
        <taxon>Basidiomycota</taxon>
        <taxon>Agaricomycotina</taxon>
        <taxon>Agaricomycetes</taxon>
        <taxon>Agaricomycetidae</taxon>
        <taxon>Agaricales</taxon>
        <taxon>Agaricineae</taxon>
        <taxon>Strophariaceae</taxon>
        <taxon>Psilocybe</taxon>
    </lineage>
</organism>
<proteinExistence type="inferred from homology"/>
<dbReference type="InterPro" id="IPR002347">
    <property type="entry name" value="SDR_fam"/>
</dbReference>
<dbReference type="STRING" id="93625.A0A409VTD8"/>
<name>A0A409VTD8_PSICY</name>
<evidence type="ECO:0000256" key="1">
    <source>
        <dbReference type="ARBA" id="ARBA00006484"/>
    </source>
</evidence>
<dbReference type="InterPro" id="IPR051122">
    <property type="entry name" value="SDR_DHRS6-like"/>
</dbReference>
<evidence type="ECO:0000313" key="4">
    <source>
        <dbReference type="EMBL" id="PPQ69550.1"/>
    </source>
</evidence>
<dbReference type="PANTHER" id="PTHR43477:SF1">
    <property type="entry name" value="DIHYDROANTICAPSIN 7-DEHYDROGENASE"/>
    <property type="match status" value="1"/>
</dbReference>
<dbReference type="Pfam" id="PF23441">
    <property type="entry name" value="SDR"/>
    <property type="match status" value="1"/>
</dbReference>
<keyword evidence="2" id="KW-0521">NADP</keyword>
<dbReference type="PRINTS" id="PR00081">
    <property type="entry name" value="GDHRDH"/>
</dbReference>
<dbReference type="OrthoDB" id="294295at2759"/>
<dbReference type="GO" id="GO:0016491">
    <property type="term" value="F:oxidoreductase activity"/>
    <property type="evidence" value="ECO:0007669"/>
    <property type="project" value="UniProtKB-KW"/>
</dbReference>
<protein>
    <submittedName>
        <fullName evidence="4">Uncharacterized protein</fullName>
    </submittedName>
</protein>
<dbReference type="CDD" id="cd05233">
    <property type="entry name" value="SDR_c"/>
    <property type="match status" value="1"/>
</dbReference>
<dbReference type="SUPFAM" id="SSF51735">
    <property type="entry name" value="NAD(P)-binding Rossmann-fold domains"/>
    <property type="match status" value="1"/>
</dbReference>
<accession>A0A409VTD8</accession>
<dbReference type="EMBL" id="NHYD01003931">
    <property type="protein sequence ID" value="PPQ69550.1"/>
    <property type="molecule type" value="Genomic_DNA"/>
</dbReference>
<dbReference type="PANTHER" id="PTHR43477">
    <property type="entry name" value="DIHYDROANTICAPSIN 7-DEHYDROGENASE"/>
    <property type="match status" value="1"/>
</dbReference>
<reference evidence="4 5" key="1">
    <citation type="journal article" date="2018" name="Evol. Lett.">
        <title>Horizontal gene cluster transfer increased hallucinogenic mushroom diversity.</title>
        <authorList>
            <person name="Reynolds H.T."/>
            <person name="Vijayakumar V."/>
            <person name="Gluck-Thaler E."/>
            <person name="Korotkin H.B."/>
            <person name="Matheny P.B."/>
            <person name="Slot J.C."/>
        </authorList>
    </citation>
    <scope>NUCLEOTIDE SEQUENCE [LARGE SCALE GENOMIC DNA]</scope>
    <source>
        <strain evidence="4 5">2631</strain>
    </source>
</reference>
<comment type="caution">
    <text evidence="4">The sequence shown here is derived from an EMBL/GenBank/DDBJ whole genome shotgun (WGS) entry which is preliminary data.</text>
</comment>
<comment type="similarity">
    <text evidence="1">Belongs to the short-chain dehydrogenases/reductases (SDR) family.</text>
</comment>
<gene>
    <name evidence="4" type="ORF">CVT25_000867</name>
</gene>
<dbReference type="InterPro" id="IPR057571">
    <property type="entry name" value="SDR_PhqE-like"/>
</dbReference>
<dbReference type="AlphaFoldDB" id="A0A409VTD8"/>
<evidence type="ECO:0000313" key="5">
    <source>
        <dbReference type="Proteomes" id="UP000283269"/>
    </source>
</evidence>
<keyword evidence="3" id="KW-0560">Oxidoreductase</keyword>
<evidence type="ECO:0000256" key="2">
    <source>
        <dbReference type="ARBA" id="ARBA00022857"/>
    </source>
</evidence>
<keyword evidence="5" id="KW-1185">Reference proteome</keyword>
<dbReference type="Proteomes" id="UP000283269">
    <property type="component" value="Unassembled WGS sequence"/>
</dbReference>
<dbReference type="InParanoid" id="A0A409VTD8"/>
<evidence type="ECO:0000256" key="3">
    <source>
        <dbReference type="ARBA" id="ARBA00023002"/>
    </source>
</evidence>
<dbReference type="Gene3D" id="3.40.50.720">
    <property type="entry name" value="NAD(P)-binding Rossmann-like Domain"/>
    <property type="match status" value="1"/>
</dbReference>